<dbReference type="Gene3D" id="2.60.120.260">
    <property type="entry name" value="Galactose-binding domain-like"/>
    <property type="match status" value="1"/>
</dbReference>
<reference evidence="2 3" key="1">
    <citation type="submission" date="2024-04" db="EMBL/GenBank/DDBJ databases">
        <title>Tritrichomonas musculus Genome.</title>
        <authorList>
            <person name="Alves-Ferreira E."/>
            <person name="Grigg M."/>
            <person name="Lorenzi H."/>
            <person name="Galac M."/>
        </authorList>
    </citation>
    <scope>NUCLEOTIDE SEQUENCE [LARGE SCALE GENOMIC DNA]</scope>
    <source>
        <strain evidence="2 3">EAF2021</strain>
    </source>
</reference>
<dbReference type="Proteomes" id="UP001470230">
    <property type="component" value="Unassembled WGS sequence"/>
</dbReference>
<dbReference type="Pfam" id="PF00754">
    <property type="entry name" value="F5_F8_type_C"/>
    <property type="match status" value="1"/>
</dbReference>
<protein>
    <recommendedName>
        <fullName evidence="1">F5/8 type C domain-containing protein</fullName>
    </recommendedName>
</protein>
<accession>A0ABR2GWC4</accession>
<evidence type="ECO:0000313" key="3">
    <source>
        <dbReference type="Proteomes" id="UP001470230"/>
    </source>
</evidence>
<organism evidence="2 3">
    <name type="scientific">Tritrichomonas musculus</name>
    <dbReference type="NCBI Taxonomy" id="1915356"/>
    <lineage>
        <taxon>Eukaryota</taxon>
        <taxon>Metamonada</taxon>
        <taxon>Parabasalia</taxon>
        <taxon>Tritrichomonadida</taxon>
        <taxon>Tritrichomonadidae</taxon>
        <taxon>Tritrichomonas</taxon>
    </lineage>
</organism>
<dbReference type="EMBL" id="JAPFFF010000057">
    <property type="protein sequence ID" value="KAK8837978.1"/>
    <property type="molecule type" value="Genomic_DNA"/>
</dbReference>
<name>A0ABR2GWC4_9EUKA</name>
<dbReference type="PANTHER" id="PTHR47457:SF1">
    <property type="entry name" value="BTB DOMAIN-CONTAINING PROTEIN-RELATED"/>
    <property type="match status" value="1"/>
</dbReference>
<dbReference type="PANTHER" id="PTHR47457">
    <property type="entry name" value="OS05G0345500 PROTEIN"/>
    <property type="match status" value="1"/>
</dbReference>
<proteinExistence type="predicted"/>
<comment type="caution">
    <text evidence="2">The sequence shown here is derived from an EMBL/GenBank/DDBJ whole genome shotgun (WGS) entry which is preliminary data.</text>
</comment>
<dbReference type="InterPro" id="IPR008979">
    <property type="entry name" value="Galactose-bd-like_sf"/>
</dbReference>
<sequence length="462" mass="53017">MSNSLILSAAGLKNIFVRGDAEEEFEFIFGSHKIRMNKIFADFLSPFVSKIHHSDPTVSSIDFSNQIEGIILSEDIYSLIGQLSHGISIEVNDEQLIQLQHLSVILQNEELFTLLNDKKENSHLNDNAEESLKYLKIYSKFSELNHILYSTDILKHVSSHFYELDKKELISLPRCIIYSIISSEFLVVESEDSLFEFIEEIFKEKKESKDEEDKISFYEELEVTMLSENKFNELIDQIEIEYLTKKLWTKLCECFYTNKNESSGNVNENRYISKSKTMKTKGREIEFDGNPSHRFEGVIHYLAEKSGGNVSDKGTVNVTASSTNGSCVPRNAVDLGNTQNYFCSAGDPRDWLRYDFIGNKVIPTHYSIRTRHDGDSNHPRSWVIEGSNTGGDSDSEWTILDSHENDSTLQGKNFSYTFDTKTKESSKEGYRYLRIRQTGNNSYNNHYTAISALEYFGTLIEE</sequence>
<gene>
    <name evidence="2" type="ORF">M9Y10_035922</name>
</gene>
<evidence type="ECO:0000313" key="2">
    <source>
        <dbReference type="EMBL" id="KAK8837978.1"/>
    </source>
</evidence>
<evidence type="ECO:0000259" key="1">
    <source>
        <dbReference type="Pfam" id="PF00754"/>
    </source>
</evidence>
<feature type="domain" description="F5/8 type C" evidence="1">
    <location>
        <begin position="318"/>
        <end position="445"/>
    </location>
</feature>
<dbReference type="InterPro" id="IPR000421">
    <property type="entry name" value="FA58C"/>
</dbReference>
<dbReference type="SUPFAM" id="SSF49785">
    <property type="entry name" value="Galactose-binding domain-like"/>
    <property type="match status" value="1"/>
</dbReference>
<keyword evidence="3" id="KW-1185">Reference proteome</keyword>